<sequence length="476" mass="52231">MSTTGKQASVPQYKHVSTREKLCFGVGAIGKDAIVNMVGSFLMLYLTDTLYLAPAFVGTLFFVARIWDAVNDPIMGMIVDNTRTRFGKFRIWLIVGTLVNSVVFVFLFTSCGLKGTALYVYVAVVYIVYGMTYTIMDVPYWSWLPNLTNDPRERERVSVIPRFFASFAGFIVATFGLYIINGLNKLTGNDNLYHEQGFTIFAITIAVIFIITIGITVFNVKEDSTLDSNVQKTSLRQALHIIVKNDQLLAFIGLLLTYNLCTQIAKGFAVYYFKNVCGNEYLYSIFGFAIIAEMLGLICFPKIAGMISRQKVFGLACILPIIGLSALGIMGFIAPSSKIVVIICCAFLFFGSGLSLGVTTCCMADVIDYGEVKFGVRNESVTCSTQTFLMKAAMAAAGGLTGIGLQIIGYNAKAAVQTAGTLLGIRVLMIVIPIILIIMSYCIYRKFYKLKGKTMAEVTEKVNAIHAAQKKIGMNV</sequence>
<evidence type="ECO:0000256" key="1">
    <source>
        <dbReference type="ARBA" id="ARBA00022448"/>
    </source>
</evidence>
<dbReference type="Pfam" id="PF13347">
    <property type="entry name" value="MFS_2"/>
    <property type="match status" value="1"/>
</dbReference>
<accession>A0A2Y9BAW4</accession>
<evidence type="ECO:0000313" key="5">
    <source>
        <dbReference type="Proteomes" id="UP000245845"/>
    </source>
</evidence>
<dbReference type="OrthoDB" id="9764596at2"/>
<feature type="transmembrane region" description="Helical" evidence="3">
    <location>
        <begin position="281"/>
        <end position="300"/>
    </location>
</feature>
<feature type="transmembrane region" description="Helical" evidence="3">
    <location>
        <begin position="116"/>
        <end position="138"/>
    </location>
</feature>
<dbReference type="RefSeq" id="WP_109730499.1">
    <property type="nucleotide sequence ID" value="NZ_BAAACK010000004.1"/>
</dbReference>
<dbReference type="CDD" id="cd17332">
    <property type="entry name" value="MFS_MelB_like"/>
    <property type="match status" value="1"/>
</dbReference>
<feature type="transmembrane region" description="Helical" evidence="3">
    <location>
        <begin position="339"/>
        <end position="367"/>
    </location>
</feature>
<gene>
    <name evidence="4" type="ORF">A8806_103285</name>
</gene>
<feature type="transmembrane region" description="Helical" evidence="3">
    <location>
        <begin position="51"/>
        <end position="70"/>
    </location>
</feature>
<name>A0A2Y9BAW4_9FIRM</name>
<dbReference type="GO" id="GO:0005886">
    <property type="term" value="C:plasma membrane"/>
    <property type="evidence" value="ECO:0007669"/>
    <property type="project" value="TreeGrafter"/>
</dbReference>
<comment type="caution">
    <text evidence="4">The sequence shown here is derived from an EMBL/GenBank/DDBJ whole genome shotgun (WGS) entry which is preliminary data.</text>
</comment>
<feature type="transmembrane region" description="Helical" evidence="3">
    <location>
        <begin position="312"/>
        <end position="333"/>
    </location>
</feature>
<feature type="transmembrane region" description="Helical" evidence="3">
    <location>
        <begin position="248"/>
        <end position="269"/>
    </location>
</feature>
<evidence type="ECO:0000256" key="2">
    <source>
        <dbReference type="ARBA" id="ARBA00022847"/>
    </source>
</evidence>
<dbReference type="EMBL" id="QGDL01000003">
    <property type="protein sequence ID" value="PWJ30878.1"/>
    <property type="molecule type" value="Genomic_DNA"/>
</dbReference>
<evidence type="ECO:0000313" key="4">
    <source>
        <dbReference type="EMBL" id="PWJ30878.1"/>
    </source>
</evidence>
<dbReference type="NCBIfam" id="NF007749">
    <property type="entry name" value="PRK10429.1"/>
    <property type="match status" value="1"/>
</dbReference>
<feature type="transmembrane region" description="Helical" evidence="3">
    <location>
        <begin position="388"/>
        <end position="410"/>
    </location>
</feature>
<feature type="transmembrane region" description="Helical" evidence="3">
    <location>
        <begin position="200"/>
        <end position="220"/>
    </location>
</feature>
<feature type="transmembrane region" description="Helical" evidence="3">
    <location>
        <begin position="422"/>
        <end position="444"/>
    </location>
</feature>
<reference evidence="4 5" key="1">
    <citation type="submission" date="2018-05" db="EMBL/GenBank/DDBJ databases">
        <title>The Hungate 1000. A catalogue of reference genomes from the rumen microbiome.</title>
        <authorList>
            <person name="Kelly W."/>
        </authorList>
    </citation>
    <scope>NUCLEOTIDE SEQUENCE [LARGE SCALE GENOMIC DNA]</scope>
    <source>
        <strain evidence="4 5">NLAE-zl-C242</strain>
    </source>
</reference>
<dbReference type="NCBIfam" id="TIGR00792">
    <property type="entry name" value="gph"/>
    <property type="match status" value="1"/>
</dbReference>
<dbReference type="SUPFAM" id="SSF103473">
    <property type="entry name" value="MFS general substrate transporter"/>
    <property type="match status" value="1"/>
</dbReference>
<dbReference type="InterPro" id="IPR001927">
    <property type="entry name" value="Na/Gal_symport"/>
</dbReference>
<dbReference type="InterPro" id="IPR036259">
    <property type="entry name" value="MFS_trans_sf"/>
</dbReference>
<keyword evidence="2" id="KW-0769">Symport</keyword>
<feature type="transmembrane region" description="Helical" evidence="3">
    <location>
        <begin position="159"/>
        <end position="180"/>
    </location>
</feature>
<dbReference type="Proteomes" id="UP000245845">
    <property type="component" value="Unassembled WGS sequence"/>
</dbReference>
<feature type="transmembrane region" description="Helical" evidence="3">
    <location>
        <begin position="91"/>
        <end position="110"/>
    </location>
</feature>
<organism evidence="4 5">
    <name type="scientific">Faecalicatena orotica</name>
    <dbReference type="NCBI Taxonomy" id="1544"/>
    <lineage>
        <taxon>Bacteria</taxon>
        <taxon>Bacillati</taxon>
        <taxon>Bacillota</taxon>
        <taxon>Clostridia</taxon>
        <taxon>Lachnospirales</taxon>
        <taxon>Lachnospiraceae</taxon>
        <taxon>Faecalicatena</taxon>
    </lineage>
</organism>
<dbReference type="PANTHER" id="PTHR11328:SF36">
    <property type="entry name" value="MELIBIOSE PERMEASE"/>
    <property type="match status" value="1"/>
</dbReference>
<proteinExistence type="predicted"/>
<keyword evidence="1" id="KW-0813">Transport</keyword>
<protein>
    <submittedName>
        <fullName evidence="4">Melibiose permease</fullName>
    </submittedName>
</protein>
<keyword evidence="3" id="KW-0472">Membrane</keyword>
<evidence type="ECO:0000256" key="3">
    <source>
        <dbReference type="SAM" id="Phobius"/>
    </source>
</evidence>
<keyword evidence="5" id="KW-1185">Reference proteome</keyword>
<keyword evidence="3" id="KW-0812">Transmembrane</keyword>
<dbReference type="GO" id="GO:0015293">
    <property type="term" value="F:symporter activity"/>
    <property type="evidence" value="ECO:0007669"/>
    <property type="project" value="UniProtKB-KW"/>
</dbReference>
<dbReference type="GO" id="GO:0006814">
    <property type="term" value="P:sodium ion transport"/>
    <property type="evidence" value="ECO:0007669"/>
    <property type="project" value="InterPro"/>
</dbReference>
<dbReference type="GO" id="GO:0008643">
    <property type="term" value="P:carbohydrate transport"/>
    <property type="evidence" value="ECO:0007669"/>
    <property type="project" value="InterPro"/>
</dbReference>
<dbReference type="AlphaFoldDB" id="A0A2Y9BAW4"/>
<keyword evidence="3" id="KW-1133">Transmembrane helix</keyword>
<dbReference type="Gene3D" id="1.20.1250.20">
    <property type="entry name" value="MFS general substrate transporter like domains"/>
    <property type="match status" value="1"/>
</dbReference>
<dbReference type="PANTHER" id="PTHR11328">
    <property type="entry name" value="MAJOR FACILITATOR SUPERFAMILY DOMAIN-CONTAINING PROTEIN"/>
    <property type="match status" value="1"/>
</dbReference>
<dbReference type="InterPro" id="IPR039672">
    <property type="entry name" value="MFS_2"/>
</dbReference>
<feature type="transmembrane region" description="Helical" evidence="3">
    <location>
        <begin position="22"/>
        <end position="45"/>
    </location>
</feature>